<dbReference type="VEuPathDB" id="TriTrypDB:ADEAN_000383800"/>
<dbReference type="Pfam" id="PF01927">
    <property type="entry name" value="Mut7-C"/>
    <property type="match status" value="1"/>
</dbReference>
<sequence>MEDDAPKKEVNPTDEEEKRFLMDFSMHKVAKYFRLLGYDTICSKSVPQSSLVSLASTSGRTLITCSKALVRQAEAHNRHVDKMAGCAGPSRVVAYDSDGESVYSSGSDVAGRVNALFVEQWRSRNFNSMMVDLIAKNHLRFCQERVFSLCVTCNEYLRPTAKENVRDRVEPKIFVMYEEFTECAVCRKVFWGFDGERVVNYKSFRTLELLRSLCLSAGALNTENDFPLASLLSFRSFPRRVKTTILSYLAVEDLRVFVEVFPVLEELITDVVNYHEQGVPVKPFREIKNCK</sequence>
<dbReference type="PANTHER" id="PTHR39081">
    <property type="entry name" value="MUT7-C DOMAIN-CONTAINING PROTEIN"/>
    <property type="match status" value="1"/>
</dbReference>
<evidence type="ECO:0000259" key="1">
    <source>
        <dbReference type="Pfam" id="PF01927"/>
    </source>
</evidence>
<proteinExistence type="predicted"/>
<accession>S9VZ77</accession>
<dbReference type="InterPro" id="IPR002782">
    <property type="entry name" value="Mut7-C_RNAse_dom"/>
</dbReference>
<evidence type="ECO:0000313" key="2">
    <source>
        <dbReference type="EMBL" id="CAD2216376.1"/>
    </source>
</evidence>
<gene>
    <name evidence="2" type="ORF">ADEAN_000383800</name>
</gene>
<evidence type="ECO:0000313" key="3">
    <source>
        <dbReference type="Proteomes" id="UP000515908"/>
    </source>
</evidence>
<dbReference type="AlphaFoldDB" id="S9VZ77"/>
<dbReference type="EMBL" id="LR877150">
    <property type="protein sequence ID" value="CAD2216376.1"/>
    <property type="molecule type" value="Genomic_DNA"/>
</dbReference>
<name>S9VZ77_9TRYP</name>
<organism evidence="2 3">
    <name type="scientific">Angomonas deanei</name>
    <dbReference type="NCBI Taxonomy" id="59799"/>
    <lineage>
        <taxon>Eukaryota</taxon>
        <taxon>Discoba</taxon>
        <taxon>Euglenozoa</taxon>
        <taxon>Kinetoplastea</taxon>
        <taxon>Metakinetoplastina</taxon>
        <taxon>Trypanosomatida</taxon>
        <taxon>Trypanosomatidae</taxon>
        <taxon>Strigomonadinae</taxon>
        <taxon>Angomonas</taxon>
    </lineage>
</organism>
<dbReference type="Proteomes" id="UP000515908">
    <property type="component" value="Chromosome 06"/>
</dbReference>
<dbReference type="OrthoDB" id="269563at2759"/>
<dbReference type="PANTHER" id="PTHR39081:SF1">
    <property type="entry name" value="MUT7-C RNASE DOMAIN-CONTAINING PROTEIN"/>
    <property type="match status" value="1"/>
</dbReference>
<feature type="domain" description="Mut7-C RNAse" evidence="1">
    <location>
        <begin position="18"/>
        <end position="192"/>
    </location>
</feature>
<keyword evidence="3" id="KW-1185">Reference proteome</keyword>
<reference evidence="2 3" key="1">
    <citation type="submission" date="2020-08" db="EMBL/GenBank/DDBJ databases">
        <authorList>
            <person name="Newling K."/>
            <person name="Davey J."/>
            <person name="Forrester S."/>
        </authorList>
    </citation>
    <scope>NUCLEOTIDE SEQUENCE [LARGE SCALE GENOMIC DNA]</scope>
    <source>
        <strain evidence="3">Crithidia deanei Carvalho (ATCC PRA-265)</strain>
    </source>
</reference>
<protein>
    <submittedName>
        <fullName evidence="2">Mut7-C RNAse domain containing protein, putative</fullName>
    </submittedName>
</protein>